<organism evidence="1 2">
    <name type="scientific">Pseudogemmobacter faecipullorum</name>
    <dbReference type="NCBI Taxonomy" id="2755041"/>
    <lineage>
        <taxon>Bacteria</taxon>
        <taxon>Pseudomonadati</taxon>
        <taxon>Pseudomonadota</taxon>
        <taxon>Alphaproteobacteria</taxon>
        <taxon>Rhodobacterales</taxon>
        <taxon>Paracoccaceae</taxon>
        <taxon>Pseudogemmobacter</taxon>
    </lineage>
</organism>
<sequence length="146" mass="16547">MIEGSIRLPLPPSVNALWSGMGQGRRKHVKYTGWLEEAGWRINQARAAGAWHNLPADTWYWTDIRLPQSHLGDSDNRLKAIHDLLHGMGATPDDKWLMGGTYMRCRDVEPGECIVSARAITDVRLNQWEQIRFLAERMIAVRGVAS</sequence>
<dbReference type="RefSeq" id="WP_226936969.1">
    <property type="nucleotide sequence ID" value="NZ_JACDXX010000017.1"/>
</dbReference>
<dbReference type="Proteomes" id="UP001198571">
    <property type="component" value="Unassembled WGS sequence"/>
</dbReference>
<proteinExistence type="predicted"/>
<dbReference type="Gene3D" id="3.30.1330.70">
    <property type="entry name" value="Holliday junction resolvase RusA"/>
    <property type="match status" value="1"/>
</dbReference>
<dbReference type="EMBL" id="JACDXX010000017">
    <property type="protein sequence ID" value="MCB5411497.1"/>
    <property type="molecule type" value="Genomic_DNA"/>
</dbReference>
<name>A0ABS8CQ19_9RHOB</name>
<dbReference type="SUPFAM" id="SSF103084">
    <property type="entry name" value="Holliday junction resolvase RusA"/>
    <property type="match status" value="1"/>
</dbReference>
<reference evidence="1 2" key="1">
    <citation type="submission" date="2020-07" db="EMBL/GenBank/DDBJ databases">
        <title>Pseudogemmobacter sp. nov., isolated from poultry manure in Taiwan.</title>
        <authorList>
            <person name="Lin S.-Y."/>
            <person name="Tang Y.-S."/>
            <person name="Young C.-C."/>
        </authorList>
    </citation>
    <scope>NUCLEOTIDE SEQUENCE [LARGE SCALE GENOMIC DNA]</scope>
    <source>
        <strain evidence="1 2">CC-YST710</strain>
    </source>
</reference>
<gene>
    <name evidence="1" type="ORF">H0485_16015</name>
</gene>
<comment type="caution">
    <text evidence="1">The sequence shown here is derived from an EMBL/GenBank/DDBJ whole genome shotgun (WGS) entry which is preliminary data.</text>
</comment>
<evidence type="ECO:0000313" key="1">
    <source>
        <dbReference type="EMBL" id="MCB5411497.1"/>
    </source>
</evidence>
<evidence type="ECO:0000313" key="2">
    <source>
        <dbReference type="Proteomes" id="UP001198571"/>
    </source>
</evidence>
<keyword evidence="2" id="KW-1185">Reference proteome</keyword>
<accession>A0ABS8CQ19</accession>
<protein>
    <submittedName>
        <fullName evidence="1">Uncharacterized protein</fullName>
    </submittedName>
</protein>
<dbReference type="InterPro" id="IPR036614">
    <property type="entry name" value="RusA-like_sf"/>
</dbReference>